<gene>
    <name evidence="3" type="ORF">NIES30_22415</name>
</gene>
<dbReference type="InterPro" id="IPR015233">
    <property type="entry name" value="Orange_carotenoid-bd_N"/>
</dbReference>
<dbReference type="GO" id="GO:0031404">
    <property type="term" value="F:chloride ion binding"/>
    <property type="evidence" value="ECO:0007669"/>
    <property type="project" value="InterPro"/>
</dbReference>
<evidence type="ECO:0000256" key="1">
    <source>
        <dbReference type="PROSITE-ProRule" id="PRU01109"/>
    </source>
</evidence>
<dbReference type="Pfam" id="PF09150">
    <property type="entry name" value="Carot_N"/>
    <property type="match status" value="1"/>
</dbReference>
<keyword evidence="1" id="KW-0605">Phycobilisome</keyword>
<proteinExistence type="inferred from homology"/>
<protein>
    <submittedName>
        <fullName evidence="3">Orange carotenoid protein</fullName>
    </submittedName>
</protein>
<dbReference type="SUPFAM" id="SSF81930">
    <property type="entry name" value="Orange carotenoid protein, N-terminal domain"/>
    <property type="match status" value="1"/>
</dbReference>
<sequence length="174" mass="19079">MASNNQTTQITEDSTNDLFQRYDALSVDDKLALLYYIYEAMGGSITPAAPEAADPELAEPLIKELYDLSKDEQLEAMRSVARGEHSDISERYGALSANNQLLVWYGWAEAMGKQIVDMPSDYEAEGDVSKILSDIKGMEFQSQISLLREAATQMGFTSVTAPPPLAETGITNSL</sequence>
<dbReference type="EMBL" id="MRCG01000023">
    <property type="protein sequence ID" value="OKH44387.1"/>
    <property type="molecule type" value="Genomic_DNA"/>
</dbReference>
<dbReference type="Gene3D" id="1.10.2090.10">
    <property type="entry name" value="Orange carotenoid-binding protein, N-terminal domain"/>
    <property type="match status" value="1"/>
</dbReference>
<organism evidence="3 4">
    <name type="scientific">Phormidium tenue NIES-30</name>
    <dbReference type="NCBI Taxonomy" id="549789"/>
    <lineage>
        <taxon>Bacteria</taxon>
        <taxon>Bacillati</taxon>
        <taxon>Cyanobacteriota</taxon>
        <taxon>Cyanophyceae</taxon>
        <taxon>Oscillatoriophycideae</taxon>
        <taxon>Oscillatoriales</taxon>
        <taxon>Oscillatoriaceae</taxon>
        <taxon>Phormidium</taxon>
    </lineage>
</organism>
<reference evidence="3 4" key="1">
    <citation type="submission" date="2016-11" db="EMBL/GenBank/DDBJ databases">
        <title>Draft Genome Sequences of Nine Cyanobacterial Strains from Diverse Habitats.</title>
        <authorList>
            <person name="Zhu T."/>
            <person name="Hou S."/>
            <person name="Lu X."/>
            <person name="Hess W.R."/>
        </authorList>
    </citation>
    <scope>NUCLEOTIDE SEQUENCE [LARGE SCALE GENOMIC DNA]</scope>
    <source>
        <strain evidence="3 4">NIES-30</strain>
    </source>
</reference>
<comment type="caution">
    <text evidence="3">The sequence shown here is derived from an EMBL/GenBank/DDBJ whole genome shotgun (WGS) entry which is preliminary data.</text>
</comment>
<keyword evidence="1" id="KW-0042">Antenna complex</keyword>
<dbReference type="GO" id="GO:0016037">
    <property type="term" value="P:light absorption"/>
    <property type="evidence" value="ECO:0007669"/>
    <property type="project" value="UniProtKB-UniRule"/>
</dbReference>
<dbReference type="PROSITE" id="PS51773">
    <property type="entry name" value="OCP_N"/>
    <property type="match status" value="1"/>
</dbReference>
<keyword evidence="4" id="KW-1185">Reference proteome</keyword>
<evidence type="ECO:0000259" key="2">
    <source>
        <dbReference type="PROSITE" id="PS51773"/>
    </source>
</evidence>
<feature type="domain" description="OCP N-terminal" evidence="2">
    <location>
        <begin position="12"/>
        <end position="162"/>
    </location>
</feature>
<keyword evidence="1" id="KW-0157">Chromophore</keyword>
<dbReference type="AlphaFoldDB" id="A0A1U7IZE6"/>
<dbReference type="GO" id="GO:0030089">
    <property type="term" value="C:phycobilisome"/>
    <property type="evidence" value="ECO:0007669"/>
    <property type="project" value="UniProtKB-UniRule"/>
</dbReference>
<dbReference type="InterPro" id="IPR036917">
    <property type="entry name" value="Orange_carotenoid-bd_N_sf"/>
</dbReference>
<name>A0A1U7IZE6_9CYAN</name>
<keyword evidence="1" id="KW-0472">Membrane</keyword>
<keyword evidence="1" id="KW-0793">Thylakoid</keyword>
<dbReference type="STRING" id="549789.NIES30_22415"/>
<evidence type="ECO:0000313" key="4">
    <source>
        <dbReference type="Proteomes" id="UP000185557"/>
    </source>
</evidence>
<evidence type="ECO:0000313" key="3">
    <source>
        <dbReference type="EMBL" id="OKH44387.1"/>
    </source>
</evidence>
<dbReference type="Proteomes" id="UP000185557">
    <property type="component" value="Unassembled WGS sequence"/>
</dbReference>
<comment type="similarity">
    <text evidence="1">Belongs to the orange carotenoid-binding protein family.</text>
</comment>
<dbReference type="OrthoDB" id="511607at2"/>
<accession>A0A1U7IZE6</accession>
<dbReference type="RefSeq" id="WP_073610688.1">
    <property type="nucleotide sequence ID" value="NZ_MRCG01000023.1"/>
</dbReference>